<organism evidence="1 2">
    <name type="scientific">Flavonifractor plautii</name>
    <name type="common">Fusobacterium plautii</name>
    <dbReference type="NCBI Taxonomy" id="292800"/>
    <lineage>
        <taxon>Bacteria</taxon>
        <taxon>Bacillati</taxon>
        <taxon>Bacillota</taxon>
        <taxon>Clostridia</taxon>
        <taxon>Eubacteriales</taxon>
        <taxon>Oscillospiraceae</taxon>
        <taxon>Flavonifractor</taxon>
    </lineage>
</organism>
<accession>A0A174HWF7</accession>
<evidence type="ECO:0000313" key="2">
    <source>
        <dbReference type="Proteomes" id="UP000095746"/>
    </source>
</evidence>
<gene>
    <name evidence="1" type="ORF">ERS852411_02141</name>
</gene>
<reference evidence="1 2" key="1">
    <citation type="submission" date="2015-09" db="EMBL/GenBank/DDBJ databases">
        <authorList>
            <consortium name="Pathogen Informatics"/>
        </authorList>
    </citation>
    <scope>NUCLEOTIDE SEQUENCE [LARGE SCALE GENOMIC DNA]</scope>
    <source>
        <strain evidence="1 2">2789STDY5608854</strain>
    </source>
</reference>
<dbReference type="Proteomes" id="UP000095746">
    <property type="component" value="Unassembled WGS sequence"/>
</dbReference>
<evidence type="ECO:0000313" key="1">
    <source>
        <dbReference type="EMBL" id="CUO77657.1"/>
    </source>
</evidence>
<sequence length="269" mass="28209">MGVEGGVTVAVVDDHVIAVGVVVGGGDHLSALAGLNGGAAGGGDVDAGMAVGLAGDGVNAVAEQRGQPVVAGQRPQVVGLRVDGDIVLPALLLQLLLLPGDLRLDLRRALHLVVQLAVELRRVGIDLVQQLLGLRHLGLLLRLLGLLLVLGRLLLRAGALQLRLKPLQLLPGRGQLLHDLVVVVHHRVNVRQAVQHVGEVLGVEEDGPIGYRPLLLHGAHPLAEQLILGLLFGLRLPALRLFLGDFLVIVGDLRVDAVQLGIDCLQLLL</sequence>
<dbReference type="EMBL" id="CYZT01000167">
    <property type="protein sequence ID" value="CUO77657.1"/>
    <property type="molecule type" value="Genomic_DNA"/>
</dbReference>
<dbReference type="AlphaFoldDB" id="A0A174HWF7"/>
<proteinExistence type="predicted"/>
<protein>
    <submittedName>
        <fullName evidence="1">Uncharacterized protein</fullName>
    </submittedName>
</protein>
<name>A0A174HWF7_FLAPL</name>